<reference evidence="4" key="1">
    <citation type="journal article" date="2019" name="Int. J. Syst. Evol. Microbiol.">
        <title>The Global Catalogue of Microorganisms (GCM) 10K type strain sequencing project: providing services to taxonomists for standard genome sequencing and annotation.</title>
        <authorList>
            <consortium name="The Broad Institute Genomics Platform"/>
            <consortium name="The Broad Institute Genome Sequencing Center for Infectious Disease"/>
            <person name="Wu L."/>
            <person name="Ma J."/>
        </authorList>
    </citation>
    <scope>NUCLEOTIDE SEQUENCE [LARGE SCALE GENOMIC DNA]</scope>
    <source>
        <strain evidence="4">CCUG 63418</strain>
    </source>
</reference>
<accession>A0ABW2YVF4</accession>
<dbReference type="EMBL" id="JBHTHU010000006">
    <property type="protein sequence ID" value="MFD0750416.1"/>
    <property type="molecule type" value="Genomic_DNA"/>
</dbReference>
<dbReference type="Pfam" id="PF06713">
    <property type="entry name" value="bPH_4"/>
    <property type="match status" value="1"/>
</dbReference>
<evidence type="ECO:0000259" key="2">
    <source>
        <dbReference type="Pfam" id="PF06713"/>
    </source>
</evidence>
<keyword evidence="1" id="KW-0812">Transmembrane</keyword>
<proteinExistence type="predicted"/>
<dbReference type="InterPro" id="IPR009589">
    <property type="entry name" value="PH_YyaB-like"/>
</dbReference>
<sequence length="139" mass="15151">MQTTKTYNSGIDNWLIAVAGIPFVLVTGLLLYKGDWVGLLVIIPIIAFLVHILTGTKYTINGTTLTVKAGFVVNVSIDINTIKSITETNSVLSAPANSLDRIEIAYNKYDSVVISPKNKAEFISDILSVNDKITVTYRS</sequence>
<evidence type="ECO:0000313" key="3">
    <source>
        <dbReference type="EMBL" id="MFD0750416.1"/>
    </source>
</evidence>
<feature type="transmembrane region" description="Helical" evidence="1">
    <location>
        <begin position="12"/>
        <end position="30"/>
    </location>
</feature>
<protein>
    <submittedName>
        <fullName evidence="3">PH domain-containing protein</fullName>
    </submittedName>
</protein>
<evidence type="ECO:0000256" key="1">
    <source>
        <dbReference type="SAM" id="Phobius"/>
    </source>
</evidence>
<keyword evidence="1" id="KW-1133">Transmembrane helix</keyword>
<name>A0ABW2YVF4_9SPHI</name>
<feature type="domain" description="Uncharacterized protein YyaB-like PH" evidence="2">
    <location>
        <begin position="56"/>
        <end position="129"/>
    </location>
</feature>
<comment type="caution">
    <text evidence="3">The sequence shown here is derived from an EMBL/GenBank/DDBJ whole genome shotgun (WGS) entry which is preliminary data.</text>
</comment>
<keyword evidence="1" id="KW-0472">Membrane</keyword>
<feature type="transmembrane region" description="Helical" evidence="1">
    <location>
        <begin position="36"/>
        <end position="54"/>
    </location>
</feature>
<dbReference type="RefSeq" id="WP_377099673.1">
    <property type="nucleotide sequence ID" value="NZ_JBHTHU010000006.1"/>
</dbReference>
<gene>
    <name evidence="3" type="ORF">ACFQZS_09705</name>
</gene>
<dbReference type="Proteomes" id="UP001596958">
    <property type="component" value="Unassembled WGS sequence"/>
</dbReference>
<keyword evidence="4" id="KW-1185">Reference proteome</keyword>
<organism evidence="3 4">
    <name type="scientific">Mucilaginibacter calamicampi</name>
    <dbReference type="NCBI Taxonomy" id="1302352"/>
    <lineage>
        <taxon>Bacteria</taxon>
        <taxon>Pseudomonadati</taxon>
        <taxon>Bacteroidota</taxon>
        <taxon>Sphingobacteriia</taxon>
        <taxon>Sphingobacteriales</taxon>
        <taxon>Sphingobacteriaceae</taxon>
        <taxon>Mucilaginibacter</taxon>
    </lineage>
</organism>
<evidence type="ECO:0000313" key="4">
    <source>
        <dbReference type="Proteomes" id="UP001596958"/>
    </source>
</evidence>